<feature type="signal peptide" evidence="3">
    <location>
        <begin position="1"/>
        <end position="19"/>
    </location>
</feature>
<keyword evidence="2" id="KW-1133">Transmembrane helix</keyword>
<keyword evidence="2" id="KW-0472">Membrane</keyword>
<accession>A0A1J1J347</accession>
<gene>
    <name evidence="4" type="ORF">CLUMA_CG018886</name>
</gene>
<dbReference type="Proteomes" id="UP000183832">
    <property type="component" value="Unassembled WGS sequence"/>
</dbReference>
<sequence>MNKPIIIFLLLLAAQQNDAILFQFIGFSINLVQGLFQSVFGVVITVTSTVVNVVIPSVFVALSQNVLTVISSLSTTLSVVVTEFIQATEGFSISITDIFNEIISAASTSVARVIAKTVASDFQESVNIVSQGIYALTTILGGYQFTTSEYLSFVDLYFPETNVNLASPGSSTSSVSVSIQASEFVEWISVLRRDIRYAGKSCEFYAEALDIEANCPSSATVLAMWSQISTTISSLSSSGNSGALILNLNAQTVGEIVAAIAATRAYVAQLGVSAAILVARANTYIISDADLWKECTTSSERSSSGSGSGSNSSEDRWVRRWISRSESKSRSKSSSRSMSNTNTRSSKTNSETNSRTSQSSASENTGTATTTTQDPATRCRNYKRYIRDRQNEVIRRYIRHSLKKLARRLRRYLSNVSTSISQTNSIYTQIIQNLQATLSMVQVNFFTSQTRASLNSLINAFTSYRDGFNAAINSVLSDVATAVAASLSAMQQVLRTATNDVETACDAITDQIASDIELYPCCQHYANEVFKVQAEFVEKIETCFENAMETNFNNVVEIDFKISAQLARMSQFMAQFDNCHYCASATLPSFGICLSGFIVNFFYTGCMNQVPPQINAYLSQIQGELSVFVTQCQSDATAASTQAEQCINSEASSAQSALATIQTDYDNCKQNQVCPGAPTQAPTQPPTMAPP</sequence>
<evidence type="ECO:0000256" key="2">
    <source>
        <dbReference type="SAM" id="Phobius"/>
    </source>
</evidence>
<feature type="region of interest" description="Disordered" evidence="1">
    <location>
        <begin position="328"/>
        <end position="383"/>
    </location>
</feature>
<dbReference type="EMBL" id="CVRI01000066">
    <property type="protein sequence ID" value="CRL06386.1"/>
    <property type="molecule type" value="Genomic_DNA"/>
</dbReference>
<proteinExistence type="predicted"/>
<keyword evidence="3" id="KW-0732">Signal</keyword>
<protein>
    <submittedName>
        <fullName evidence="4">CLUMA_CG018886, isoform A</fullName>
    </submittedName>
</protein>
<evidence type="ECO:0000256" key="1">
    <source>
        <dbReference type="SAM" id="MobiDB-lite"/>
    </source>
</evidence>
<feature type="chain" id="PRO_5013017964" evidence="3">
    <location>
        <begin position="20"/>
        <end position="691"/>
    </location>
</feature>
<evidence type="ECO:0000313" key="4">
    <source>
        <dbReference type="EMBL" id="CRL06386.1"/>
    </source>
</evidence>
<organism evidence="4 5">
    <name type="scientific">Clunio marinus</name>
    <dbReference type="NCBI Taxonomy" id="568069"/>
    <lineage>
        <taxon>Eukaryota</taxon>
        <taxon>Metazoa</taxon>
        <taxon>Ecdysozoa</taxon>
        <taxon>Arthropoda</taxon>
        <taxon>Hexapoda</taxon>
        <taxon>Insecta</taxon>
        <taxon>Pterygota</taxon>
        <taxon>Neoptera</taxon>
        <taxon>Endopterygota</taxon>
        <taxon>Diptera</taxon>
        <taxon>Nematocera</taxon>
        <taxon>Chironomoidea</taxon>
        <taxon>Chironomidae</taxon>
        <taxon>Clunio</taxon>
    </lineage>
</organism>
<evidence type="ECO:0000256" key="3">
    <source>
        <dbReference type="SAM" id="SignalP"/>
    </source>
</evidence>
<keyword evidence="5" id="KW-1185">Reference proteome</keyword>
<name>A0A1J1J347_9DIPT</name>
<keyword evidence="2" id="KW-0812">Transmembrane</keyword>
<feature type="transmembrane region" description="Helical" evidence="2">
    <location>
        <begin position="35"/>
        <end position="59"/>
    </location>
</feature>
<dbReference type="AlphaFoldDB" id="A0A1J1J347"/>
<feature type="transmembrane region" description="Helical" evidence="2">
    <location>
        <begin position="66"/>
        <end position="85"/>
    </location>
</feature>
<evidence type="ECO:0000313" key="5">
    <source>
        <dbReference type="Proteomes" id="UP000183832"/>
    </source>
</evidence>
<feature type="compositionally biased region" description="Low complexity" evidence="1">
    <location>
        <begin position="332"/>
        <end position="376"/>
    </location>
</feature>
<reference evidence="4 5" key="1">
    <citation type="submission" date="2015-04" db="EMBL/GenBank/DDBJ databases">
        <authorList>
            <person name="Syromyatnikov M.Y."/>
            <person name="Popov V.N."/>
        </authorList>
    </citation>
    <scope>NUCLEOTIDE SEQUENCE [LARGE SCALE GENOMIC DNA]</scope>
</reference>